<feature type="domain" description="Protein FecR C-terminal" evidence="3">
    <location>
        <begin position="274"/>
        <end position="343"/>
    </location>
</feature>
<name>A0ABU8NMF5_9SPHI</name>
<proteinExistence type="predicted"/>
<dbReference type="Gene3D" id="2.60.120.1440">
    <property type="match status" value="1"/>
</dbReference>
<dbReference type="Gene3D" id="3.55.50.30">
    <property type="match status" value="1"/>
</dbReference>
<keyword evidence="1" id="KW-0812">Transmembrane</keyword>
<evidence type="ECO:0000259" key="3">
    <source>
        <dbReference type="Pfam" id="PF16344"/>
    </source>
</evidence>
<keyword evidence="1" id="KW-1133">Transmembrane helix</keyword>
<reference evidence="4 5" key="1">
    <citation type="submission" date="2024-03" db="EMBL/GenBank/DDBJ databases">
        <title>Sequence of Lycoming College Course Isolates.</title>
        <authorList>
            <person name="Plotts O."/>
            <person name="Newman J."/>
        </authorList>
    </citation>
    <scope>NUCLEOTIDE SEQUENCE [LARGE SCALE GENOMIC DNA]</scope>
    <source>
        <strain evidence="4 5">CJB-3</strain>
    </source>
</reference>
<evidence type="ECO:0000259" key="2">
    <source>
        <dbReference type="Pfam" id="PF04773"/>
    </source>
</evidence>
<feature type="transmembrane region" description="Helical" evidence="1">
    <location>
        <begin position="100"/>
        <end position="118"/>
    </location>
</feature>
<dbReference type="InterPro" id="IPR032508">
    <property type="entry name" value="FecR_C"/>
</dbReference>
<dbReference type="InterPro" id="IPR006860">
    <property type="entry name" value="FecR"/>
</dbReference>
<dbReference type="Proteomes" id="UP001378956">
    <property type="component" value="Unassembled WGS sequence"/>
</dbReference>
<evidence type="ECO:0000313" key="5">
    <source>
        <dbReference type="Proteomes" id="UP001378956"/>
    </source>
</evidence>
<dbReference type="InterPro" id="IPR012373">
    <property type="entry name" value="Ferrdict_sens_TM"/>
</dbReference>
<accession>A0ABU8NMF5</accession>
<comment type="caution">
    <text evidence="4">The sequence shown here is derived from an EMBL/GenBank/DDBJ whole genome shotgun (WGS) entry which is preliminary data.</text>
</comment>
<keyword evidence="1" id="KW-0472">Membrane</keyword>
<dbReference type="PANTHER" id="PTHR30273:SF2">
    <property type="entry name" value="PROTEIN FECR"/>
    <property type="match status" value="1"/>
</dbReference>
<dbReference type="EMBL" id="JBBEUB010000004">
    <property type="protein sequence ID" value="MEJ2903431.1"/>
    <property type="molecule type" value="Genomic_DNA"/>
</dbReference>
<sequence>MNLKIDKALIKKYLAGLCNKEELKLVRDFLKQENAQQLFDEVWNEQWVNETNANDTDHHSQQMADWKRKIHQRINEESLNSEITVAKNTPIPFIKRITNWQYAAIWATLFIGAGLWVITSKRSNESLVVAYVEKHNPSGRRTIITLPDSSQVYLGPESKLRYAEKFNGSTREINLEGEAFFEVTKNPKKPFIIHTGIITTKVLGTSFKVDAFINKPVTVSVSTGKVSVDRHATNKTESIAILMPGQTVTWNETDHIKTLGSVLVKDISGWKDGRLVFNKVPLSEIANILERWYDVEISFKNKKNASKLLKVNLTANVPINTLMKILSVSGQFKYHIQGNHITIN</sequence>
<dbReference type="RefSeq" id="WP_337716666.1">
    <property type="nucleotide sequence ID" value="NZ_JBBEUB010000004.1"/>
</dbReference>
<organism evidence="4 5">
    <name type="scientific">Pedobacter panaciterrae</name>
    <dbReference type="NCBI Taxonomy" id="363849"/>
    <lineage>
        <taxon>Bacteria</taxon>
        <taxon>Pseudomonadati</taxon>
        <taxon>Bacteroidota</taxon>
        <taxon>Sphingobacteriia</taxon>
        <taxon>Sphingobacteriales</taxon>
        <taxon>Sphingobacteriaceae</taxon>
        <taxon>Pedobacter</taxon>
    </lineage>
</organism>
<feature type="domain" description="FecR protein" evidence="2">
    <location>
        <begin position="139"/>
        <end position="226"/>
    </location>
</feature>
<protein>
    <submittedName>
        <fullName evidence="4">FecR domain-containing protein</fullName>
    </submittedName>
</protein>
<evidence type="ECO:0000313" key="4">
    <source>
        <dbReference type="EMBL" id="MEJ2903431.1"/>
    </source>
</evidence>
<dbReference type="PANTHER" id="PTHR30273">
    <property type="entry name" value="PERIPLASMIC SIGNAL SENSOR AND SIGMA FACTOR ACTIVATOR FECR-RELATED"/>
    <property type="match status" value="1"/>
</dbReference>
<dbReference type="Pfam" id="PF16344">
    <property type="entry name" value="FecR_C"/>
    <property type="match status" value="1"/>
</dbReference>
<evidence type="ECO:0000256" key="1">
    <source>
        <dbReference type="SAM" id="Phobius"/>
    </source>
</evidence>
<dbReference type="Pfam" id="PF04773">
    <property type="entry name" value="FecR"/>
    <property type="match status" value="1"/>
</dbReference>
<gene>
    <name evidence="4" type="ORF">WAE58_13390</name>
</gene>
<dbReference type="PIRSF" id="PIRSF018266">
    <property type="entry name" value="FecR"/>
    <property type="match status" value="1"/>
</dbReference>
<keyword evidence="5" id="KW-1185">Reference proteome</keyword>